<dbReference type="GO" id="GO:0000481">
    <property type="term" value="P:maturation of 5S rRNA"/>
    <property type="evidence" value="ECO:0007669"/>
    <property type="project" value="TreeGrafter"/>
</dbReference>
<reference evidence="4" key="1">
    <citation type="submission" date="2021-09" db="EMBL/GenBank/DDBJ databases">
        <authorList>
            <consortium name="AG Swart"/>
            <person name="Singh M."/>
            <person name="Singh A."/>
            <person name="Seah K."/>
            <person name="Emmerich C."/>
        </authorList>
    </citation>
    <scope>NUCLEOTIDE SEQUENCE</scope>
    <source>
        <strain evidence="4">ATCC30299</strain>
    </source>
</reference>
<dbReference type="PANTHER" id="PTHR14152">
    <property type="entry name" value="SQUAMOUS CELL CARCINOMA ANTIGEN RECOGNISED BY CYTOTOXIC T LYMPHOCYTES"/>
    <property type="match status" value="1"/>
</dbReference>
<evidence type="ECO:0000313" key="4">
    <source>
        <dbReference type="EMBL" id="CAG9330017.1"/>
    </source>
</evidence>
<dbReference type="InterPro" id="IPR005011">
    <property type="entry name" value="SNU66/SART1"/>
</dbReference>
<keyword evidence="5" id="KW-1185">Reference proteome</keyword>
<gene>
    <name evidence="4" type="ORF">BSTOLATCC_MIC50130</name>
</gene>
<dbReference type="AlphaFoldDB" id="A0AAU9JQB3"/>
<protein>
    <submittedName>
        <fullName evidence="4">Uncharacterized protein</fullName>
    </submittedName>
</protein>
<comment type="similarity">
    <text evidence="2">Belongs to the SNU66/SART1 family.</text>
</comment>
<dbReference type="Proteomes" id="UP001162131">
    <property type="component" value="Unassembled WGS sequence"/>
</dbReference>
<sequence>MSSGFRVKHKLDHLDEGEEMELVLADSSITDENEELLINPHLEALNRAKTNQKIKQIANTKGINHSYDDSESKTLLSKYDDPSIKEEGFFLDQSGNFKPPSHEESKIQGTTSLDVKKSVAKEYQDFKPPKKRARAMDFLEGSRTERQEKYMEARKQMKLSSIIGEDEDEDLHKSLQKSLNKANRINATRIETPITQEGEEYTDTSQFLSSVQPIQPRNLNLTLKDARDGTVSVSNITLPTERIKGNSSSTIQTSNPEIYDKAKEENKTAEPVIKEEPKIDRGLAGCLALLRERGELNKKFYFGRSKDKVSEEEEDRAYRDDKGRLLTKKQAFRNQCYAFHNQKPGKNKQKKLNEKEKIQMKQEKLDPSKGSATFMAAKSIMTKKETPYVIISKN</sequence>
<evidence type="ECO:0000256" key="2">
    <source>
        <dbReference type="ARBA" id="ARBA00006076"/>
    </source>
</evidence>
<dbReference type="EMBL" id="CAJZBQ010000050">
    <property type="protein sequence ID" value="CAG9330017.1"/>
    <property type="molecule type" value="Genomic_DNA"/>
</dbReference>
<comment type="subcellular location">
    <subcellularLocation>
        <location evidence="1">Nucleus</location>
    </subcellularLocation>
</comment>
<evidence type="ECO:0000256" key="1">
    <source>
        <dbReference type="ARBA" id="ARBA00004123"/>
    </source>
</evidence>
<proteinExistence type="inferred from homology"/>
<dbReference type="Pfam" id="PF03343">
    <property type="entry name" value="SART-1"/>
    <property type="match status" value="1"/>
</dbReference>
<dbReference type="GO" id="GO:0046540">
    <property type="term" value="C:U4/U6 x U5 tri-snRNP complex"/>
    <property type="evidence" value="ECO:0007669"/>
    <property type="project" value="TreeGrafter"/>
</dbReference>
<dbReference type="PANTHER" id="PTHR14152:SF5">
    <property type="entry name" value="U4_U6.U5 TRI-SNRNP-ASSOCIATED PROTEIN 1"/>
    <property type="match status" value="1"/>
</dbReference>
<evidence type="ECO:0000313" key="5">
    <source>
        <dbReference type="Proteomes" id="UP001162131"/>
    </source>
</evidence>
<evidence type="ECO:0000256" key="3">
    <source>
        <dbReference type="ARBA" id="ARBA00023242"/>
    </source>
</evidence>
<name>A0AAU9JQB3_9CILI</name>
<organism evidence="4 5">
    <name type="scientific">Blepharisma stoltei</name>
    <dbReference type="NCBI Taxonomy" id="1481888"/>
    <lineage>
        <taxon>Eukaryota</taxon>
        <taxon>Sar</taxon>
        <taxon>Alveolata</taxon>
        <taxon>Ciliophora</taxon>
        <taxon>Postciliodesmatophora</taxon>
        <taxon>Heterotrichea</taxon>
        <taxon>Heterotrichida</taxon>
        <taxon>Blepharismidae</taxon>
        <taxon>Blepharisma</taxon>
    </lineage>
</organism>
<comment type="caution">
    <text evidence="4">The sequence shown here is derived from an EMBL/GenBank/DDBJ whole genome shotgun (WGS) entry which is preliminary data.</text>
</comment>
<keyword evidence="3" id="KW-0539">Nucleus</keyword>
<accession>A0AAU9JQB3</accession>
<dbReference type="GO" id="GO:0045292">
    <property type="term" value="P:mRNA cis splicing, via spliceosome"/>
    <property type="evidence" value="ECO:0007669"/>
    <property type="project" value="TreeGrafter"/>
</dbReference>